<dbReference type="InterPro" id="IPR016047">
    <property type="entry name" value="M23ase_b-sheet_dom"/>
</dbReference>
<dbReference type="InterPro" id="IPR011055">
    <property type="entry name" value="Dup_hybrid_motif"/>
</dbReference>
<dbReference type="PANTHER" id="PTHR21666">
    <property type="entry name" value="PEPTIDASE-RELATED"/>
    <property type="match status" value="1"/>
</dbReference>
<name>A0ABV8D785_9BURK</name>
<dbReference type="Proteomes" id="UP001595693">
    <property type="component" value="Unassembled WGS sequence"/>
</dbReference>
<organism evidence="2 3">
    <name type="scientific">Acidovorax facilis</name>
    <dbReference type="NCBI Taxonomy" id="12917"/>
    <lineage>
        <taxon>Bacteria</taxon>
        <taxon>Pseudomonadati</taxon>
        <taxon>Pseudomonadota</taxon>
        <taxon>Betaproteobacteria</taxon>
        <taxon>Burkholderiales</taxon>
        <taxon>Comamonadaceae</taxon>
        <taxon>Acidovorax</taxon>
    </lineage>
</organism>
<accession>A0ABV8D785</accession>
<gene>
    <name evidence="2" type="ORF">ACFOW3_05030</name>
</gene>
<evidence type="ECO:0000313" key="3">
    <source>
        <dbReference type="Proteomes" id="UP001595693"/>
    </source>
</evidence>
<protein>
    <submittedName>
        <fullName evidence="2">M23 family metallopeptidase</fullName>
        <ecNumber evidence="2">3.4.24.-</ecNumber>
    </submittedName>
</protein>
<comment type="caution">
    <text evidence="2">The sequence shown here is derived from an EMBL/GenBank/DDBJ whole genome shotgun (WGS) entry which is preliminary data.</text>
</comment>
<keyword evidence="2" id="KW-0378">Hydrolase</keyword>
<sequence>MKIAKILGLTLLAVLVAGLLLPERIQIPVAGASAKDWNSKSFWFEPWGSSGVHKGIDIFGKTGTPVLSTTDGVVLFTGEIAKGGKVVLMLGPRWRLHYFAHLDSIGTDALSFVASGEAIGTLGASGNAQGKPPHLHYSIVRMLPVLWKVDGATQGVKKAFFIDPHAYLLER</sequence>
<dbReference type="PANTHER" id="PTHR21666:SF268">
    <property type="entry name" value="PEPTIDASE M23 DOMAIN-CONTAINING PROTEIN"/>
    <property type="match status" value="1"/>
</dbReference>
<dbReference type="CDD" id="cd12797">
    <property type="entry name" value="M23_peptidase"/>
    <property type="match status" value="1"/>
</dbReference>
<proteinExistence type="predicted"/>
<dbReference type="EC" id="3.4.24.-" evidence="2"/>
<dbReference type="SUPFAM" id="SSF51261">
    <property type="entry name" value="Duplicated hybrid motif"/>
    <property type="match status" value="1"/>
</dbReference>
<dbReference type="EMBL" id="JBHSAJ010000010">
    <property type="protein sequence ID" value="MFC3933984.1"/>
    <property type="molecule type" value="Genomic_DNA"/>
</dbReference>
<evidence type="ECO:0000313" key="2">
    <source>
        <dbReference type="EMBL" id="MFC3933984.1"/>
    </source>
</evidence>
<dbReference type="Gene3D" id="2.70.70.10">
    <property type="entry name" value="Glucose Permease (Domain IIA)"/>
    <property type="match status" value="1"/>
</dbReference>
<dbReference type="InterPro" id="IPR050570">
    <property type="entry name" value="Cell_wall_metabolism_enzyme"/>
</dbReference>
<dbReference type="GO" id="GO:0016787">
    <property type="term" value="F:hydrolase activity"/>
    <property type="evidence" value="ECO:0007669"/>
    <property type="project" value="UniProtKB-KW"/>
</dbReference>
<evidence type="ECO:0000259" key="1">
    <source>
        <dbReference type="Pfam" id="PF01551"/>
    </source>
</evidence>
<dbReference type="RefSeq" id="WP_055398079.1">
    <property type="nucleotide sequence ID" value="NZ_JAMXAX010000170.1"/>
</dbReference>
<keyword evidence="3" id="KW-1185">Reference proteome</keyword>
<feature type="domain" description="M23ase beta-sheet core" evidence="1">
    <location>
        <begin position="52"/>
        <end position="140"/>
    </location>
</feature>
<dbReference type="Pfam" id="PF01551">
    <property type="entry name" value="Peptidase_M23"/>
    <property type="match status" value="1"/>
</dbReference>
<reference evidence="3" key="1">
    <citation type="journal article" date="2019" name="Int. J. Syst. Evol. Microbiol.">
        <title>The Global Catalogue of Microorganisms (GCM) 10K type strain sequencing project: providing services to taxonomists for standard genome sequencing and annotation.</title>
        <authorList>
            <consortium name="The Broad Institute Genomics Platform"/>
            <consortium name="The Broad Institute Genome Sequencing Center for Infectious Disease"/>
            <person name="Wu L."/>
            <person name="Ma J."/>
        </authorList>
    </citation>
    <scope>NUCLEOTIDE SEQUENCE [LARGE SCALE GENOMIC DNA]</scope>
    <source>
        <strain evidence="3">CCUG 2113</strain>
    </source>
</reference>